<organism evidence="1 2">
    <name type="scientific">Geobacillus subterraneus</name>
    <dbReference type="NCBI Taxonomy" id="129338"/>
    <lineage>
        <taxon>Bacteria</taxon>
        <taxon>Bacillati</taxon>
        <taxon>Bacillota</taxon>
        <taxon>Bacilli</taxon>
        <taxon>Bacillales</taxon>
        <taxon>Anoxybacillaceae</taxon>
        <taxon>Geobacillus</taxon>
    </lineage>
</organism>
<accession>A0A679FKT7</accession>
<dbReference type="PANTHER" id="PTHR33747">
    <property type="entry name" value="UPF0225 PROTEIN SCO1677"/>
    <property type="match status" value="1"/>
</dbReference>
<gene>
    <name evidence="1" type="ORF">GsuE55_13230</name>
</gene>
<evidence type="ECO:0000313" key="1">
    <source>
        <dbReference type="EMBL" id="BBW96490.1"/>
    </source>
</evidence>
<dbReference type="Gene3D" id="1.25.10.10">
    <property type="entry name" value="Leucine-rich Repeat Variant"/>
    <property type="match status" value="1"/>
</dbReference>
<protein>
    <recommendedName>
        <fullName evidence="3">Preprotein translocase subunit SecA</fullName>
    </recommendedName>
</protein>
<dbReference type="InterPro" id="IPR004027">
    <property type="entry name" value="SEC_C_motif"/>
</dbReference>
<proteinExistence type="predicted"/>
<dbReference type="EMBL" id="AP022557">
    <property type="protein sequence ID" value="BBW96490.1"/>
    <property type="molecule type" value="Genomic_DNA"/>
</dbReference>
<dbReference type="SUPFAM" id="SSF103642">
    <property type="entry name" value="Sec-C motif"/>
    <property type="match status" value="1"/>
</dbReference>
<name>A0A679FKT7_9BACL</name>
<dbReference type="Proteomes" id="UP000501421">
    <property type="component" value="Chromosome"/>
</dbReference>
<dbReference type="Pfam" id="PF02810">
    <property type="entry name" value="SEC-C"/>
    <property type="match status" value="1"/>
</dbReference>
<evidence type="ECO:0000313" key="2">
    <source>
        <dbReference type="Proteomes" id="UP000501421"/>
    </source>
</evidence>
<dbReference type="Gene3D" id="3.10.450.50">
    <property type="match status" value="1"/>
</dbReference>
<sequence>MSFLETIEPYLFCEDPLLRQFAFYAIEEYPGVPAAWVERLIDEAVTTADEETRSMILRGVSKQPLTDRALEQLLTIKDAAKYVRWFFPFSVAQLETYGQQLLRHFPRSWQRAVRLVAEGAEDDVWDHYFSLLSRLEQEEMFNQNLFFAAKQVVRILVEREWLTKEDVSLTWMKNEQQPWFSYDGILAVYALSLLGATEYIPRLASLLEQQDDDVLLDQVVYALSTFQNGEVIEAVCPYAFQKETAFSAIHVLANIKSKQAVRVLRDVFSELRDDDMHAFCFEALCHQLDQEALPEVEEYLERVEKWGHSGLIDVEQTAYGYYTILGLDHPKLEKWKALAEQRYRHFQALLQNPPLPKNVPYRREEPKIGRNDPCPCGSGKKYKKCCGK</sequence>
<keyword evidence="2" id="KW-1185">Reference proteome</keyword>
<dbReference type="RefSeq" id="WP_033843610.1">
    <property type="nucleotide sequence ID" value="NZ_AP022557.1"/>
</dbReference>
<dbReference type="AlphaFoldDB" id="A0A679FKT7"/>
<dbReference type="PANTHER" id="PTHR33747:SF1">
    <property type="entry name" value="ADENYLATE CYCLASE-ASSOCIATED CAP C-TERMINAL DOMAIN-CONTAINING PROTEIN"/>
    <property type="match status" value="1"/>
</dbReference>
<evidence type="ECO:0008006" key="3">
    <source>
        <dbReference type="Google" id="ProtNLM"/>
    </source>
</evidence>
<dbReference type="InterPro" id="IPR011989">
    <property type="entry name" value="ARM-like"/>
</dbReference>
<reference evidence="2" key="1">
    <citation type="journal article" date="2020" name="Microbiol. Resour. Announc.">
        <title>Complete Genome Sequence of Geobacillus sp. Strain E55-1, Isolated from Mine Geyser in Japan.</title>
        <authorList>
            <person name="Miyazaki K."/>
            <person name="Hase E."/>
            <person name="Tokito N."/>
        </authorList>
    </citation>
    <scope>NUCLEOTIDE SEQUENCE [LARGE SCALE GENOMIC DNA]</scope>
    <source>
        <strain evidence="2">E55-1</strain>
    </source>
</reference>